<protein>
    <submittedName>
        <fullName evidence="3">Uncharacterized protein</fullName>
    </submittedName>
</protein>
<keyword evidence="2" id="KW-1185">Reference proteome</keyword>
<feature type="compositionally biased region" description="Polar residues" evidence="1">
    <location>
        <begin position="41"/>
        <end position="51"/>
    </location>
</feature>
<dbReference type="WBParaSite" id="jg8935">
    <property type="protein sequence ID" value="jg8935"/>
    <property type="gene ID" value="jg8935"/>
</dbReference>
<accession>A0A915ETX5</accession>
<reference evidence="3" key="1">
    <citation type="submission" date="2022-11" db="UniProtKB">
        <authorList>
            <consortium name="WormBaseParasite"/>
        </authorList>
    </citation>
    <scope>IDENTIFICATION</scope>
</reference>
<evidence type="ECO:0000313" key="2">
    <source>
        <dbReference type="Proteomes" id="UP000887574"/>
    </source>
</evidence>
<proteinExistence type="predicted"/>
<sequence length="134" mass="14922">MNQDESEIFELIAGDSPSLQRGKLDKAKSVSHENYIRSPLDSPTSHNASMNGEQVPAGGWYGWMASWFGKGKHFSMGVGLLERVGISEDPQYALMRSIYGLNNAVHILSTYGQYCGCIAGWMHHDQRDQRSVTK</sequence>
<feature type="region of interest" description="Disordered" evidence="1">
    <location>
        <begin position="30"/>
        <end position="51"/>
    </location>
</feature>
<evidence type="ECO:0000313" key="3">
    <source>
        <dbReference type="WBParaSite" id="jg8935"/>
    </source>
</evidence>
<evidence type="ECO:0000256" key="1">
    <source>
        <dbReference type="SAM" id="MobiDB-lite"/>
    </source>
</evidence>
<name>A0A915ETX5_9BILA</name>
<dbReference type="Proteomes" id="UP000887574">
    <property type="component" value="Unplaced"/>
</dbReference>
<organism evidence="2 3">
    <name type="scientific">Ditylenchus dipsaci</name>
    <dbReference type="NCBI Taxonomy" id="166011"/>
    <lineage>
        <taxon>Eukaryota</taxon>
        <taxon>Metazoa</taxon>
        <taxon>Ecdysozoa</taxon>
        <taxon>Nematoda</taxon>
        <taxon>Chromadorea</taxon>
        <taxon>Rhabditida</taxon>
        <taxon>Tylenchina</taxon>
        <taxon>Tylenchomorpha</taxon>
        <taxon>Sphaerularioidea</taxon>
        <taxon>Anguinidae</taxon>
        <taxon>Anguininae</taxon>
        <taxon>Ditylenchus</taxon>
    </lineage>
</organism>
<dbReference type="AlphaFoldDB" id="A0A915ETX5"/>